<gene>
    <name evidence="7" type="ORF">WCI35_007938</name>
</gene>
<dbReference type="EMBL" id="JBFSEQ010000002">
    <property type="protein sequence ID" value="KAL2792699.1"/>
    <property type="molecule type" value="Genomic_DNA"/>
</dbReference>
<dbReference type="InterPro" id="IPR051483">
    <property type="entry name" value="MAP7_domain-containing"/>
</dbReference>
<keyword evidence="8" id="KW-1185">Reference proteome</keyword>
<proteinExistence type="inferred from homology"/>
<feature type="region of interest" description="Disordered" evidence="6">
    <location>
        <begin position="140"/>
        <end position="166"/>
    </location>
</feature>
<dbReference type="PANTHER" id="PTHR15073">
    <property type="entry name" value="MICROTUBULE-ASSOCIATED PROTEIN"/>
    <property type="match status" value="1"/>
</dbReference>
<feature type="compositionally biased region" description="Polar residues" evidence="6">
    <location>
        <begin position="36"/>
        <end position="52"/>
    </location>
</feature>
<feature type="region of interest" description="Disordered" evidence="6">
    <location>
        <begin position="581"/>
        <end position="659"/>
    </location>
</feature>
<feature type="region of interest" description="Disordered" evidence="6">
    <location>
        <begin position="1"/>
        <end position="80"/>
    </location>
</feature>
<feature type="compositionally biased region" description="Polar residues" evidence="6">
    <location>
        <begin position="632"/>
        <end position="659"/>
    </location>
</feature>
<dbReference type="Pfam" id="PF05672">
    <property type="entry name" value="MAP7"/>
    <property type="match status" value="1"/>
</dbReference>
<comment type="caution">
    <text evidence="7">The sequence shown here is derived from an EMBL/GenBank/DDBJ whole genome shotgun (WGS) entry which is preliminary data.</text>
</comment>
<keyword evidence="4" id="KW-0175">Coiled coil</keyword>
<comment type="similarity">
    <text evidence="2">Belongs to the MAP7 family.</text>
</comment>
<feature type="region of interest" description="Disordered" evidence="6">
    <location>
        <begin position="226"/>
        <end position="524"/>
    </location>
</feature>
<protein>
    <submittedName>
        <fullName evidence="7">Ensconsin isoform 13</fullName>
    </submittedName>
</protein>
<evidence type="ECO:0000256" key="4">
    <source>
        <dbReference type="ARBA" id="ARBA00023054"/>
    </source>
</evidence>
<evidence type="ECO:0000256" key="2">
    <source>
        <dbReference type="ARBA" id="ARBA00007525"/>
    </source>
</evidence>
<feature type="compositionally biased region" description="Basic and acidic residues" evidence="6">
    <location>
        <begin position="336"/>
        <end position="354"/>
    </location>
</feature>
<organism evidence="7 8">
    <name type="scientific">Daubentonia madagascariensis</name>
    <name type="common">Aye-aye</name>
    <name type="synonym">Sciurus madagascariensis</name>
    <dbReference type="NCBI Taxonomy" id="31869"/>
    <lineage>
        <taxon>Eukaryota</taxon>
        <taxon>Metazoa</taxon>
        <taxon>Chordata</taxon>
        <taxon>Craniata</taxon>
        <taxon>Vertebrata</taxon>
        <taxon>Euteleostomi</taxon>
        <taxon>Mammalia</taxon>
        <taxon>Eutheria</taxon>
        <taxon>Euarchontoglires</taxon>
        <taxon>Primates</taxon>
        <taxon>Strepsirrhini</taxon>
        <taxon>Chiromyiformes</taxon>
        <taxon>Daubentoniidae</taxon>
        <taxon>Daubentonia</taxon>
    </lineage>
</organism>
<evidence type="ECO:0000256" key="5">
    <source>
        <dbReference type="ARBA" id="ARBA00023212"/>
    </source>
</evidence>
<evidence type="ECO:0000256" key="3">
    <source>
        <dbReference type="ARBA" id="ARBA00022490"/>
    </source>
</evidence>
<evidence type="ECO:0000256" key="6">
    <source>
        <dbReference type="SAM" id="MobiDB-lite"/>
    </source>
</evidence>
<feature type="compositionally biased region" description="Basic and acidic residues" evidence="6">
    <location>
        <begin position="62"/>
        <end position="80"/>
    </location>
</feature>
<dbReference type="PANTHER" id="PTHR15073:SF4">
    <property type="entry name" value="ENSCONSIN"/>
    <property type="match status" value="1"/>
</dbReference>
<feature type="compositionally biased region" description="Low complexity" evidence="6">
    <location>
        <begin position="387"/>
        <end position="415"/>
    </location>
</feature>
<dbReference type="InterPro" id="IPR008604">
    <property type="entry name" value="MAP7_fam"/>
</dbReference>
<dbReference type="AlphaFoldDB" id="A0ABD2F239"/>
<feature type="region of interest" description="Disordered" evidence="6">
    <location>
        <begin position="538"/>
        <end position="569"/>
    </location>
</feature>
<reference evidence="7 8" key="1">
    <citation type="journal article" date="2024" name="G3 (Bethesda)">
        <title>A hybrid genome assembly of the endangered aye-aye (Daubentonia madagascariensis).</title>
        <authorList>
            <person name="Versoza C.J."/>
            <person name="Pfeifer S.P."/>
        </authorList>
    </citation>
    <scope>NUCLEOTIDE SEQUENCE [LARGE SCALE GENOMIC DNA]</scope>
    <source>
        <strain evidence="7">6821</strain>
    </source>
</reference>
<dbReference type="GO" id="GO:0005856">
    <property type="term" value="C:cytoskeleton"/>
    <property type="evidence" value="ECO:0007669"/>
    <property type="project" value="UniProtKB-SubCell"/>
</dbReference>
<keyword evidence="5" id="KW-0206">Cytoskeleton</keyword>
<sequence length="722" mass="81640">MAELGAGGDSHRGGDGAVQSETAPDTYKVQDKKTASNRLSSATSGQNSNHSGNKPDPPPVLRVDDRQRLARERREEREKQLAAREIIWLEREERARQHYEKHLEERKKRLEEQRLKEERRRAAVEEKRRQRLEEDKERHEAVVRRTMERSQKPRQKHNRWSWGGSLHGSPGIHSAARRLQLSPWESSVVNRLLMPTHSFLARSKSTAALSGDAASCSPIIMPYKAAHSRNPTDRPKLFVTPPEGSSRRRTIHGTAGYKKERERENVPFHLTSGIRRALSPSNPKARSPAPSRLWLPSKSFPHLPGTPRPASCLPSGSFKAAPAQVRPLSPGNIRPVKREVRVEPEKKDPEKEPQKFANEPSLRGRAPLVKVAEATIEERTPVEPEADPAAPAVAPAAASVPVPASIPAPSSTVTAIASPKTSAGTTDPEEATRLLAEKRRLAREQREKEERERREQEELERQKREELAQRVAEERTRREEESRRLAAEQAREKEEQLRRQVEEQEQREREELERAQRQVRSGPLSAATRLTWVISDEQRKKEEEARVREEAERVRQEREKHFQREEQERLERKKRLEEIMKRTRRTEATDKKTIDQRNGDIAKGALTGGTEVSALPHMTNSPGNGEPVPSSHVVTSHQSKVTMESTPNLEKQPNENGVSVQNENFEEIINLPIGSKPSRLDVTNSGSPDIPLNPILAFDDEGTLGPLPQVDGVQTQQTAEVI</sequence>
<accession>A0ABD2F239</accession>
<keyword evidence="3" id="KW-0963">Cytoplasm</keyword>
<dbReference type="Proteomes" id="UP001610411">
    <property type="component" value="Unassembled WGS sequence"/>
</dbReference>
<feature type="compositionally biased region" description="Basic and acidic residues" evidence="6">
    <location>
        <begin position="140"/>
        <end position="151"/>
    </location>
</feature>
<feature type="compositionally biased region" description="Basic and acidic residues" evidence="6">
    <location>
        <begin position="430"/>
        <end position="516"/>
    </location>
</feature>
<evidence type="ECO:0000256" key="1">
    <source>
        <dbReference type="ARBA" id="ARBA00004245"/>
    </source>
</evidence>
<feature type="compositionally biased region" description="Basic and acidic residues" evidence="6">
    <location>
        <begin position="257"/>
        <end position="266"/>
    </location>
</feature>
<feature type="compositionally biased region" description="Basic and acidic residues" evidence="6">
    <location>
        <begin position="581"/>
        <end position="600"/>
    </location>
</feature>
<comment type="subcellular location">
    <subcellularLocation>
        <location evidence="1">Cytoplasm</location>
        <location evidence="1">Cytoskeleton</location>
    </subcellularLocation>
</comment>
<evidence type="ECO:0000313" key="8">
    <source>
        <dbReference type="Proteomes" id="UP001610411"/>
    </source>
</evidence>
<evidence type="ECO:0000313" key="7">
    <source>
        <dbReference type="EMBL" id="KAL2792699.1"/>
    </source>
</evidence>
<name>A0ABD2F239_DAUMA</name>